<sequence length="361" mass="41677">MSVKKPVKDGYYRTELNKSDWEVPNRYQKLNLIGYGAFGQVCSAIDTVTERKVAIKKLSRPFQSGVHAKRTYRELRLLKHMQHDNVIGLVDLFTPAEIFEEFDELYLVTVLMGGDLNKLIKQHKLSEDHIQFFIYQVLRALKYIHSAGIIHRDLKPGNIAVNEDLELRILDFGLARQTDDQMTGYVATRWYRAPEVMLNWTHYNQTMDMWSVGCIMAEMLMRKPLFPGGDHIDQLTHILSLVGTPNDQLLDKIDSQDAREYVKQLPKWTKKSFKEVFKGVNPQAIDLLERMLDLDGDTRITAEEALAHPYMSKYADPSDEPTAPKFDDSFESTNYSVLELRKLVFDEAMSFKPADSESMEN</sequence>
<dbReference type="SUPFAM" id="SSF56112">
    <property type="entry name" value="Protein kinase-like (PK-like)"/>
    <property type="match status" value="1"/>
</dbReference>
<dbReference type="FunFam" id="3.30.200.20:FF:000769">
    <property type="entry name" value="Mitogen-activated protein kinase 14"/>
    <property type="match status" value="1"/>
</dbReference>
<dbReference type="GO" id="GO:0004707">
    <property type="term" value="F:MAP kinase activity"/>
    <property type="evidence" value="ECO:0007669"/>
    <property type="project" value="UniProtKB-EC"/>
</dbReference>
<evidence type="ECO:0000256" key="5">
    <source>
        <dbReference type="ARBA" id="ARBA00022553"/>
    </source>
</evidence>
<dbReference type="SMART" id="SM00220">
    <property type="entry name" value="S_TKc"/>
    <property type="match status" value="1"/>
</dbReference>
<dbReference type="Pfam" id="PF00069">
    <property type="entry name" value="Pkinase"/>
    <property type="match status" value="1"/>
</dbReference>
<keyword evidence="9 10" id="KW-0067">ATP-binding</keyword>
<dbReference type="GO" id="GO:0005524">
    <property type="term" value="F:ATP binding"/>
    <property type="evidence" value="ECO:0007669"/>
    <property type="project" value="UniProtKB-UniRule"/>
</dbReference>
<gene>
    <name evidence="12" type="primary">MAPK14</name>
</gene>
<evidence type="ECO:0000256" key="10">
    <source>
        <dbReference type="PROSITE-ProRule" id="PRU10141"/>
    </source>
</evidence>
<dbReference type="InterPro" id="IPR050117">
    <property type="entry name" value="MAPK"/>
</dbReference>
<keyword evidence="8 12" id="KW-0418">Kinase</keyword>
<name>A0A023NLJ0_MYAAR</name>
<evidence type="ECO:0000256" key="7">
    <source>
        <dbReference type="ARBA" id="ARBA00022741"/>
    </source>
</evidence>
<evidence type="ECO:0000256" key="3">
    <source>
        <dbReference type="ARBA" id="ARBA00012411"/>
    </source>
</evidence>
<dbReference type="OrthoDB" id="192887at2759"/>
<proteinExistence type="evidence at transcript level"/>
<dbReference type="Gene3D" id="1.10.510.10">
    <property type="entry name" value="Transferase(Phosphotransferase) domain 1"/>
    <property type="match status" value="1"/>
</dbReference>
<dbReference type="PRINTS" id="PR01773">
    <property type="entry name" value="P38MAPKINASE"/>
</dbReference>
<keyword evidence="7 10" id="KW-0547">Nucleotide-binding</keyword>
<dbReference type="EMBL" id="KJ210324">
    <property type="protein sequence ID" value="AHX03169.1"/>
    <property type="molecule type" value="mRNA"/>
</dbReference>
<dbReference type="InterPro" id="IPR017441">
    <property type="entry name" value="Protein_kinase_ATP_BS"/>
</dbReference>
<evidence type="ECO:0000256" key="1">
    <source>
        <dbReference type="ARBA" id="ARBA00001946"/>
    </source>
</evidence>
<protein>
    <recommendedName>
        <fullName evidence="3">mitogen-activated protein kinase</fullName>
        <ecNumber evidence="3">2.7.11.24</ecNumber>
    </recommendedName>
</protein>
<evidence type="ECO:0000256" key="8">
    <source>
        <dbReference type="ARBA" id="ARBA00022777"/>
    </source>
</evidence>
<evidence type="ECO:0000256" key="6">
    <source>
        <dbReference type="ARBA" id="ARBA00022679"/>
    </source>
</evidence>
<evidence type="ECO:0000256" key="4">
    <source>
        <dbReference type="ARBA" id="ARBA00022527"/>
    </source>
</evidence>
<dbReference type="GO" id="GO:0005737">
    <property type="term" value="C:cytoplasm"/>
    <property type="evidence" value="ECO:0007669"/>
    <property type="project" value="UniProtKB-ARBA"/>
</dbReference>
<dbReference type="InterPro" id="IPR000719">
    <property type="entry name" value="Prot_kinase_dom"/>
</dbReference>
<evidence type="ECO:0000256" key="9">
    <source>
        <dbReference type="ARBA" id="ARBA00022840"/>
    </source>
</evidence>
<dbReference type="EC" id="2.7.11.24" evidence="3"/>
<dbReference type="InterPro" id="IPR008352">
    <property type="entry name" value="MAPK_HOG-like"/>
</dbReference>
<dbReference type="AlphaFoldDB" id="A0A023NLJ0"/>
<feature type="binding site" evidence="10">
    <location>
        <position position="57"/>
    </location>
    <ligand>
        <name>ATP</name>
        <dbReference type="ChEBI" id="CHEBI:30616"/>
    </ligand>
</feature>
<comment type="cofactor">
    <cofactor evidence="1">
        <name>Mg(2+)</name>
        <dbReference type="ChEBI" id="CHEBI:18420"/>
    </cofactor>
</comment>
<reference evidence="12" key="1">
    <citation type="submission" date="2014-01" db="EMBL/GenBank/DDBJ databases">
        <title>Genomic annotation of the p53 pathway in the bivalve Mya arenaria.</title>
        <authorList>
            <person name="Wilson J.J."/>
            <person name="Dunlap-Smith A.I."/>
            <person name="Grendler J.E."/>
            <person name="Walker C.W."/>
            <person name="Page S.T."/>
        </authorList>
    </citation>
    <scope>NUCLEOTIDE SEQUENCE</scope>
</reference>
<evidence type="ECO:0000256" key="2">
    <source>
        <dbReference type="ARBA" id="ARBA00008832"/>
    </source>
</evidence>
<dbReference type="PANTHER" id="PTHR24055">
    <property type="entry name" value="MITOGEN-ACTIVATED PROTEIN KINASE"/>
    <property type="match status" value="1"/>
</dbReference>
<keyword evidence="4" id="KW-0723">Serine/threonine-protein kinase</keyword>
<keyword evidence="5" id="KW-0597">Phosphoprotein</keyword>
<dbReference type="FunFam" id="1.10.510.10:FF:000684">
    <property type="entry name" value="Mitogen-activated protein kinase"/>
    <property type="match status" value="1"/>
</dbReference>
<feature type="domain" description="Protein kinase" evidence="11">
    <location>
        <begin position="27"/>
        <end position="311"/>
    </location>
</feature>
<evidence type="ECO:0000259" key="11">
    <source>
        <dbReference type="PROSITE" id="PS50011"/>
    </source>
</evidence>
<dbReference type="PROSITE" id="PS50011">
    <property type="entry name" value="PROTEIN_KINASE_DOM"/>
    <property type="match status" value="1"/>
</dbReference>
<organism evidence="12">
    <name type="scientific">Mya arenaria</name>
    <name type="common">Soft-shell clam</name>
    <dbReference type="NCBI Taxonomy" id="6604"/>
    <lineage>
        <taxon>Eukaryota</taxon>
        <taxon>Metazoa</taxon>
        <taxon>Spiralia</taxon>
        <taxon>Lophotrochozoa</taxon>
        <taxon>Mollusca</taxon>
        <taxon>Bivalvia</taxon>
        <taxon>Autobranchia</taxon>
        <taxon>Heteroconchia</taxon>
        <taxon>Euheterodonta</taxon>
        <taxon>Imparidentia</taxon>
        <taxon>Neoheterodontei</taxon>
        <taxon>Myida</taxon>
        <taxon>Myoidea</taxon>
        <taxon>Myidae</taxon>
        <taxon>Mya</taxon>
    </lineage>
</organism>
<dbReference type="PROSITE" id="PS00107">
    <property type="entry name" value="PROTEIN_KINASE_ATP"/>
    <property type="match status" value="1"/>
</dbReference>
<dbReference type="Gene3D" id="3.30.200.20">
    <property type="entry name" value="Phosphorylase Kinase, domain 1"/>
    <property type="match status" value="1"/>
</dbReference>
<comment type="similarity">
    <text evidence="2">Belongs to the protein kinase superfamily. CMGC Ser/Thr protein kinase family. MAP kinase subfamily.</text>
</comment>
<evidence type="ECO:0000313" key="12">
    <source>
        <dbReference type="EMBL" id="AHX03169.1"/>
    </source>
</evidence>
<accession>A0A023NLJ0</accession>
<dbReference type="CDD" id="cd07851">
    <property type="entry name" value="STKc_p38"/>
    <property type="match status" value="1"/>
</dbReference>
<dbReference type="InterPro" id="IPR011009">
    <property type="entry name" value="Kinase-like_dom_sf"/>
</dbReference>
<keyword evidence="6" id="KW-0808">Transferase</keyword>